<evidence type="ECO:0000313" key="11">
    <source>
        <dbReference type="Proteomes" id="UP000824076"/>
    </source>
</evidence>
<keyword evidence="4 7" id="KW-0812">Transmembrane</keyword>
<reference evidence="10" key="2">
    <citation type="journal article" date="2021" name="PeerJ">
        <title>Extensive microbial diversity within the chicken gut microbiome revealed by metagenomics and culture.</title>
        <authorList>
            <person name="Gilroy R."/>
            <person name="Ravi A."/>
            <person name="Getino M."/>
            <person name="Pursley I."/>
            <person name="Horton D.L."/>
            <person name="Alikhan N.F."/>
            <person name="Baker D."/>
            <person name="Gharbi K."/>
            <person name="Hall N."/>
            <person name="Watson M."/>
            <person name="Adriaenssens E.M."/>
            <person name="Foster-Nyarko E."/>
            <person name="Jarju S."/>
            <person name="Secka A."/>
            <person name="Antonio M."/>
            <person name="Oren A."/>
            <person name="Chaudhuri R.R."/>
            <person name="La Ragione R."/>
            <person name="Hildebrand F."/>
            <person name="Pallen M.J."/>
        </authorList>
    </citation>
    <scope>NUCLEOTIDE SEQUENCE</scope>
    <source>
        <strain evidence="10">17073</strain>
    </source>
</reference>
<dbReference type="AlphaFoldDB" id="A0A9D1LGA5"/>
<feature type="transmembrane region" description="Helical" evidence="7">
    <location>
        <begin position="330"/>
        <end position="356"/>
    </location>
</feature>
<evidence type="ECO:0000256" key="6">
    <source>
        <dbReference type="ARBA" id="ARBA00023136"/>
    </source>
</evidence>
<feature type="transmembrane region" description="Helical" evidence="7">
    <location>
        <begin position="379"/>
        <end position="406"/>
    </location>
</feature>
<evidence type="ECO:0000256" key="3">
    <source>
        <dbReference type="ARBA" id="ARBA00022475"/>
    </source>
</evidence>
<dbReference type="EMBL" id="DVMS01000063">
    <property type="protein sequence ID" value="HIU38485.1"/>
    <property type="molecule type" value="Genomic_DNA"/>
</dbReference>
<proteinExistence type="inferred from homology"/>
<dbReference type="Pfam" id="PF12704">
    <property type="entry name" value="MacB_PCD"/>
    <property type="match status" value="1"/>
</dbReference>
<sequence>MRLELFIANKLQSSRTDKASRSAVSTLNVAVVGMILAIVIMVVSVAVVTGFKQTIISKIGNLDSHIKVYNHPYEFDETPRSSISFSEELEKIISPKTDKRIRSANLIGEIPCVLKSPNGFAGLRFKGVPDNYDLSFLSSCLTAGKSDIRSHGVLISQSTADKLNIRTGERIDIYFMNEQKIKMRRCTVNGIFNTDFDDYDAYVMVGNLEVLQSVNRWPENTASYIEVKCNSMDDIDLVCSHLIDEIDKESADYTSTLSGIFQISTIRDNNPTHFAWLDLLNTNIVVILILMMCVACFSIIACLIIVVLNKISTIGILKALGATNRNIRHIFIIIVMKIIVRAMVVGNGIALLLLLLQRHFHLIELDAKSYFMHYVPVEIGYWIVPLNLGILIVSFLALLVPSFIIASIKPAKTIRFE</sequence>
<keyword evidence="6 7" id="KW-0472">Membrane</keyword>
<dbReference type="GO" id="GO:0044874">
    <property type="term" value="P:lipoprotein localization to outer membrane"/>
    <property type="evidence" value="ECO:0007669"/>
    <property type="project" value="TreeGrafter"/>
</dbReference>
<gene>
    <name evidence="10" type="ORF">IAD18_02320</name>
</gene>
<dbReference type="InterPro" id="IPR003838">
    <property type="entry name" value="ABC3_permease_C"/>
</dbReference>
<evidence type="ECO:0000256" key="4">
    <source>
        <dbReference type="ARBA" id="ARBA00022692"/>
    </source>
</evidence>
<dbReference type="InterPro" id="IPR025857">
    <property type="entry name" value="MacB_PCD"/>
</dbReference>
<comment type="subcellular location">
    <subcellularLocation>
        <location evidence="1">Cell membrane</location>
        <topology evidence="1">Multi-pass membrane protein</topology>
    </subcellularLocation>
</comment>
<evidence type="ECO:0000256" key="1">
    <source>
        <dbReference type="ARBA" id="ARBA00004651"/>
    </source>
</evidence>
<dbReference type="Pfam" id="PF02687">
    <property type="entry name" value="FtsX"/>
    <property type="match status" value="1"/>
</dbReference>
<dbReference type="GO" id="GO:0098797">
    <property type="term" value="C:plasma membrane protein complex"/>
    <property type="evidence" value="ECO:0007669"/>
    <property type="project" value="TreeGrafter"/>
</dbReference>
<evidence type="ECO:0000256" key="5">
    <source>
        <dbReference type="ARBA" id="ARBA00022989"/>
    </source>
</evidence>
<evidence type="ECO:0000256" key="7">
    <source>
        <dbReference type="SAM" id="Phobius"/>
    </source>
</evidence>
<keyword evidence="3" id="KW-1003">Cell membrane</keyword>
<dbReference type="Proteomes" id="UP000824076">
    <property type="component" value="Unassembled WGS sequence"/>
</dbReference>
<dbReference type="PANTHER" id="PTHR30489">
    <property type="entry name" value="LIPOPROTEIN-RELEASING SYSTEM TRANSMEMBRANE PROTEIN LOLE"/>
    <property type="match status" value="1"/>
</dbReference>
<keyword evidence="5 7" id="KW-1133">Transmembrane helix</keyword>
<evidence type="ECO:0000313" key="10">
    <source>
        <dbReference type="EMBL" id="HIU38485.1"/>
    </source>
</evidence>
<dbReference type="InterPro" id="IPR051447">
    <property type="entry name" value="Lipoprotein-release_system"/>
</dbReference>
<dbReference type="PANTHER" id="PTHR30489:SF0">
    <property type="entry name" value="LIPOPROTEIN-RELEASING SYSTEM TRANSMEMBRANE PROTEIN LOLE"/>
    <property type="match status" value="1"/>
</dbReference>
<evidence type="ECO:0000259" key="9">
    <source>
        <dbReference type="Pfam" id="PF12704"/>
    </source>
</evidence>
<protein>
    <submittedName>
        <fullName evidence="10">ABC transporter permease</fullName>
    </submittedName>
</protein>
<reference evidence="10" key="1">
    <citation type="submission" date="2020-10" db="EMBL/GenBank/DDBJ databases">
        <authorList>
            <person name="Gilroy R."/>
        </authorList>
    </citation>
    <scope>NUCLEOTIDE SEQUENCE</scope>
    <source>
        <strain evidence="10">17073</strain>
    </source>
</reference>
<accession>A0A9D1LGA5</accession>
<comment type="caution">
    <text evidence="10">The sequence shown here is derived from an EMBL/GenBank/DDBJ whole genome shotgun (WGS) entry which is preliminary data.</text>
</comment>
<organism evidence="10 11">
    <name type="scientific">Candidatus Limisoma intestinavium</name>
    <dbReference type="NCBI Taxonomy" id="2840856"/>
    <lineage>
        <taxon>Bacteria</taxon>
        <taxon>Pseudomonadati</taxon>
        <taxon>Bacteroidota</taxon>
        <taxon>Bacteroidia</taxon>
        <taxon>Bacteroidales</taxon>
        <taxon>Candidatus Limisoma</taxon>
    </lineage>
</organism>
<name>A0A9D1LGA5_9BACT</name>
<evidence type="ECO:0000256" key="2">
    <source>
        <dbReference type="ARBA" id="ARBA00005236"/>
    </source>
</evidence>
<feature type="transmembrane region" description="Helical" evidence="7">
    <location>
        <begin position="27"/>
        <end position="51"/>
    </location>
</feature>
<feature type="domain" description="MacB-like periplasmic core" evidence="9">
    <location>
        <begin position="30"/>
        <end position="237"/>
    </location>
</feature>
<comment type="similarity">
    <text evidence="2">Belongs to the ABC-4 integral membrane protein family. LolC/E subfamily.</text>
</comment>
<feature type="transmembrane region" description="Helical" evidence="7">
    <location>
        <begin position="284"/>
        <end position="309"/>
    </location>
</feature>
<evidence type="ECO:0000259" key="8">
    <source>
        <dbReference type="Pfam" id="PF02687"/>
    </source>
</evidence>
<feature type="domain" description="ABC3 transporter permease C-terminal" evidence="8">
    <location>
        <begin position="286"/>
        <end position="409"/>
    </location>
</feature>